<keyword evidence="7" id="KW-0540">Nuclease</keyword>
<dbReference type="EMBL" id="FJOG01000009">
    <property type="protein sequence ID" value="CZR56972.1"/>
    <property type="molecule type" value="Genomic_DNA"/>
</dbReference>
<proteinExistence type="inferred from homology"/>
<keyword evidence="11" id="KW-1015">Disulfide bond</keyword>
<evidence type="ECO:0000256" key="14">
    <source>
        <dbReference type="ARBA" id="ARBA00025494"/>
    </source>
</evidence>
<dbReference type="FunFam" id="3.90.730.10:FF:000004">
    <property type="entry name" value="Ribonuclease T2-like"/>
    <property type="match status" value="1"/>
</dbReference>
<evidence type="ECO:0000256" key="18">
    <source>
        <dbReference type="SAM" id="SignalP"/>
    </source>
</evidence>
<keyword evidence="9" id="KW-0255">Endonuclease</keyword>
<evidence type="ECO:0000256" key="2">
    <source>
        <dbReference type="ARBA" id="ARBA00004496"/>
    </source>
</evidence>
<dbReference type="InterPro" id="IPR036430">
    <property type="entry name" value="RNase_T2-like_sf"/>
</dbReference>
<dbReference type="InterPro" id="IPR001568">
    <property type="entry name" value="RNase_T2-like"/>
</dbReference>
<dbReference type="GO" id="GO:0005576">
    <property type="term" value="C:extracellular region"/>
    <property type="evidence" value="ECO:0007669"/>
    <property type="project" value="TreeGrafter"/>
</dbReference>
<evidence type="ECO:0000256" key="4">
    <source>
        <dbReference type="ARBA" id="ARBA00012571"/>
    </source>
</evidence>
<evidence type="ECO:0000256" key="5">
    <source>
        <dbReference type="ARBA" id="ARBA00022490"/>
    </source>
</evidence>
<feature type="active site" evidence="16">
    <location>
        <position position="73"/>
    </location>
</feature>
<evidence type="ECO:0000256" key="12">
    <source>
        <dbReference type="ARBA" id="ARBA00023180"/>
    </source>
</evidence>
<dbReference type="EC" id="4.6.1.19" evidence="4"/>
<keyword evidence="10" id="KW-0378">Hydrolase</keyword>
<dbReference type="PROSITE" id="PS00531">
    <property type="entry name" value="RNASE_T2_2"/>
    <property type="match status" value="1"/>
</dbReference>
<dbReference type="SUPFAM" id="SSF55895">
    <property type="entry name" value="Ribonuclease Rh-like"/>
    <property type="match status" value="1"/>
</dbReference>
<keyword evidence="12" id="KW-0325">Glycoprotein</keyword>
<evidence type="ECO:0000313" key="20">
    <source>
        <dbReference type="EMBL" id="CZR56972.1"/>
    </source>
</evidence>
<feature type="active site" evidence="16">
    <location>
        <position position="135"/>
    </location>
</feature>
<feature type="active site" evidence="16">
    <location>
        <position position="131"/>
    </location>
</feature>
<dbReference type="Gene3D" id="3.90.730.10">
    <property type="entry name" value="Ribonuclease T2-like"/>
    <property type="match status" value="1"/>
</dbReference>
<evidence type="ECO:0000256" key="7">
    <source>
        <dbReference type="ARBA" id="ARBA00022722"/>
    </source>
</evidence>
<dbReference type="PANTHER" id="PTHR11240:SF22">
    <property type="entry name" value="RIBONUCLEASE T2"/>
    <property type="match status" value="1"/>
</dbReference>
<dbReference type="Pfam" id="PF25488">
    <property type="entry name" value="RNaseT2L_C"/>
    <property type="match status" value="1"/>
</dbReference>
<dbReference type="GO" id="GO:0006401">
    <property type="term" value="P:RNA catabolic process"/>
    <property type="evidence" value="ECO:0007669"/>
    <property type="project" value="TreeGrafter"/>
</dbReference>
<evidence type="ECO:0000256" key="9">
    <source>
        <dbReference type="ARBA" id="ARBA00022759"/>
    </source>
</evidence>
<dbReference type="InterPro" id="IPR033130">
    <property type="entry name" value="RNase_T2_His_AS_2"/>
</dbReference>
<name>A0A1L7WW34_9HELO</name>
<dbReference type="Pfam" id="PF00445">
    <property type="entry name" value="Ribonuclease_T2"/>
    <property type="match status" value="1"/>
</dbReference>
<evidence type="ECO:0000313" key="21">
    <source>
        <dbReference type="Proteomes" id="UP000184330"/>
    </source>
</evidence>
<evidence type="ECO:0000256" key="16">
    <source>
        <dbReference type="PIRSR" id="PIRSR633697-1"/>
    </source>
</evidence>
<feature type="domain" description="RNase T2-like C-terminal" evidence="19">
    <location>
        <begin position="281"/>
        <end position="394"/>
    </location>
</feature>
<sequence>MASFSKIVLASIAALQVVLAGSPKTCSNPTLSCHNTTSIADTCCFNAPGGQLVQTQFWDTSPSTGPSNSWTIHGLWPDHCDGTYDSNCDASRAYTNITSILQSYGKTDLLSDMNTYWVDINGDDESFWEHEWSKHGTCISTFKPSCYTGYTAQEEVPDFFQKTVDLFKTLDSYTALANAGITPSSTETYTSAAILAALKASFGQNPTIQCSSGALDEIWYSFDVLGSVQTGTFQPAAPVGQSSSCSSTGIKYLPKSGGTVTTTTSATKTTTATSTPTGTGSFSGSGYLNAYTGGSQDGCLISAGTWYTTGTCATYTATASGSGFTLKSSKGSCGISSDTFTCASGVTATVFTASNGLLAYNGATTFYATAVPSGSTQATVYTSSQSVSVEFQWQSV</sequence>
<keyword evidence="6" id="KW-0926">Vacuole</keyword>
<dbReference type="OrthoDB" id="435754at2759"/>
<keyword evidence="13" id="KW-0456">Lyase</keyword>
<dbReference type="InterPro" id="IPR033697">
    <property type="entry name" value="Ribonuclease_T2_eukaryotic"/>
</dbReference>
<evidence type="ECO:0000259" key="19">
    <source>
        <dbReference type="Pfam" id="PF25488"/>
    </source>
</evidence>
<evidence type="ECO:0000256" key="1">
    <source>
        <dbReference type="ARBA" id="ARBA00004410"/>
    </source>
</evidence>
<gene>
    <name evidence="20" type="ORF">PAC_06861</name>
</gene>
<dbReference type="GO" id="GO:0005775">
    <property type="term" value="C:vacuolar lumen"/>
    <property type="evidence" value="ECO:0007669"/>
    <property type="project" value="UniProtKB-SubCell"/>
</dbReference>
<dbReference type="Proteomes" id="UP000184330">
    <property type="component" value="Unassembled WGS sequence"/>
</dbReference>
<dbReference type="InterPro" id="IPR018188">
    <property type="entry name" value="RNase_T2_His_AS_1"/>
</dbReference>
<dbReference type="PANTHER" id="PTHR11240">
    <property type="entry name" value="RIBONUCLEASE T2"/>
    <property type="match status" value="1"/>
</dbReference>
<evidence type="ECO:0000256" key="11">
    <source>
        <dbReference type="ARBA" id="ARBA00023157"/>
    </source>
</evidence>
<dbReference type="AlphaFoldDB" id="A0A1L7WW34"/>
<evidence type="ECO:0000256" key="6">
    <source>
        <dbReference type="ARBA" id="ARBA00022554"/>
    </source>
</evidence>
<feature type="chain" id="PRO_5009875197" description="Ribonuclease T2-like" evidence="18">
    <location>
        <begin position="21"/>
        <end position="396"/>
    </location>
</feature>
<evidence type="ECO:0000256" key="13">
    <source>
        <dbReference type="ARBA" id="ARBA00023239"/>
    </source>
</evidence>
<comment type="subcellular location">
    <subcellularLocation>
        <location evidence="2">Cytoplasm</location>
    </subcellularLocation>
    <subcellularLocation>
        <location evidence="1">Vacuole lumen</location>
    </subcellularLocation>
</comment>
<keyword evidence="8 18" id="KW-0732">Signal</keyword>
<dbReference type="GO" id="GO:0016787">
    <property type="term" value="F:hydrolase activity"/>
    <property type="evidence" value="ECO:0007669"/>
    <property type="project" value="UniProtKB-KW"/>
</dbReference>
<evidence type="ECO:0000256" key="17">
    <source>
        <dbReference type="RuleBase" id="RU004328"/>
    </source>
</evidence>
<comment type="similarity">
    <text evidence="3 17">Belongs to the RNase T2 family.</text>
</comment>
<comment type="function">
    <text evidence="14">Rnase which modulates cell survival under stress conditions. Released from the vacuole to the cytoplasm during stress to promote tRNA and rRNA cleavage and to activate separately a downstream pathway that promotes cell death. Involved in cell size, vacuolar morphology and growth at high temperatures and high salt concentration.</text>
</comment>
<dbReference type="PROSITE" id="PS00530">
    <property type="entry name" value="RNASE_T2_1"/>
    <property type="match status" value="1"/>
</dbReference>
<evidence type="ECO:0000256" key="3">
    <source>
        <dbReference type="ARBA" id="ARBA00007469"/>
    </source>
</evidence>
<dbReference type="GO" id="GO:0003723">
    <property type="term" value="F:RNA binding"/>
    <property type="evidence" value="ECO:0007669"/>
    <property type="project" value="InterPro"/>
</dbReference>
<reference evidence="20 21" key="1">
    <citation type="submission" date="2016-03" db="EMBL/GenBank/DDBJ databases">
        <authorList>
            <person name="Ploux O."/>
        </authorList>
    </citation>
    <scope>NUCLEOTIDE SEQUENCE [LARGE SCALE GENOMIC DNA]</scope>
    <source>
        <strain evidence="20 21">UAMH 11012</strain>
    </source>
</reference>
<dbReference type="GO" id="GO:0033897">
    <property type="term" value="F:ribonuclease T2 activity"/>
    <property type="evidence" value="ECO:0007669"/>
    <property type="project" value="UniProtKB-EC"/>
</dbReference>
<organism evidence="20 21">
    <name type="scientific">Phialocephala subalpina</name>
    <dbReference type="NCBI Taxonomy" id="576137"/>
    <lineage>
        <taxon>Eukaryota</taxon>
        <taxon>Fungi</taxon>
        <taxon>Dikarya</taxon>
        <taxon>Ascomycota</taxon>
        <taxon>Pezizomycotina</taxon>
        <taxon>Leotiomycetes</taxon>
        <taxon>Helotiales</taxon>
        <taxon>Mollisiaceae</taxon>
        <taxon>Phialocephala</taxon>
        <taxon>Phialocephala fortinii species complex</taxon>
    </lineage>
</organism>
<dbReference type="InterPro" id="IPR057328">
    <property type="entry name" value="RNaseT2L_C"/>
</dbReference>
<protein>
    <recommendedName>
        <fullName evidence="15">Ribonuclease T2-like</fullName>
        <ecNumber evidence="4">4.6.1.19</ecNumber>
    </recommendedName>
</protein>
<keyword evidence="5" id="KW-0963">Cytoplasm</keyword>
<accession>A0A1L7WW34</accession>
<keyword evidence="21" id="KW-1185">Reference proteome</keyword>
<feature type="signal peptide" evidence="18">
    <location>
        <begin position="1"/>
        <end position="20"/>
    </location>
</feature>
<evidence type="ECO:0000256" key="8">
    <source>
        <dbReference type="ARBA" id="ARBA00022729"/>
    </source>
</evidence>
<dbReference type="CDD" id="cd01061">
    <property type="entry name" value="RNase_T2_euk"/>
    <property type="match status" value="1"/>
</dbReference>
<evidence type="ECO:0000256" key="15">
    <source>
        <dbReference type="ARBA" id="ARBA00071169"/>
    </source>
</evidence>
<evidence type="ECO:0000256" key="10">
    <source>
        <dbReference type="ARBA" id="ARBA00022801"/>
    </source>
</evidence>